<sequence>MKKKIVYIVLLLIVLICSVGMILIIKETNILSGWKNTSVSLIVQYLKVLGFISIIGLVYLRLQKASSLRSEDQAIDQEEM</sequence>
<accession>A0A434AGW2</accession>
<protein>
    <submittedName>
        <fullName evidence="2">Uncharacterized protein</fullName>
    </submittedName>
</protein>
<keyword evidence="1" id="KW-1133">Transmembrane helix</keyword>
<organism evidence="2 3">
    <name type="scientific">Ancylomarina longa</name>
    <dbReference type="NCBI Taxonomy" id="2487017"/>
    <lineage>
        <taxon>Bacteria</taxon>
        <taxon>Pseudomonadati</taxon>
        <taxon>Bacteroidota</taxon>
        <taxon>Bacteroidia</taxon>
        <taxon>Marinilabiliales</taxon>
        <taxon>Marinifilaceae</taxon>
        <taxon>Ancylomarina</taxon>
    </lineage>
</organism>
<dbReference type="Proteomes" id="UP000282985">
    <property type="component" value="Unassembled WGS sequence"/>
</dbReference>
<evidence type="ECO:0000313" key="3">
    <source>
        <dbReference type="Proteomes" id="UP000282985"/>
    </source>
</evidence>
<evidence type="ECO:0000313" key="2">
    <source>
        <dbReference type="EMBL" id="RUT73649.1"/>
    </source>
</evidence>
<evidence type="ECO:0000256" key="1">
    <source>
        <dbReference type="SAM" id="Phobius"/>
    </source>
</evidence>
<name>A0A434AGW2_9BACT</name>
<comment type="caution">
    <text evidence="2">The sequence shown here is derived from an EMBL/GenBank/DDBJ whole genome shotgun (WGS) entry which is preliminary data.</text>
</comment>
<dbReference type="EMBL" id="RJJX01000018">
    <property type="protein sequence ID" value="RUT73649.1"/>
    <property type="molecule type" value="Genomic_DNA"/>
</dbReference>
<feature type="transmembrane region" description="Helical" evidence="1">
    <location>
        <begin position="5"/>
        <end position="25"/>
    </location>
</feature>
<keyword evidence="1" id="KW-0472">Membrane</keyword>
<keyword evidence="3" id="KW-1185">Reference proteome</keyword>
<proteinExistence type="predicted"/>
<feature type="transmembrane region" description="Helical" evidence="1">
    <location>
        <begin position="37"/>
        <end position="60"/>
    </location>
</feature>
<dbReference type="RefSeq" id="WP_127344311.1">
    <property type="nucleotide sequence ID" value="NZ_RJJX01000018.1"/>
</dbReference>
<keyword evidence="1" id="KW-0812">Transmembrane</keyword>
<gene>
    <name evidence="2" type="ORF">DLK05_12550</name>
</gene>
<dbReference type="AlphaFoldDB" id="A0A434AGW2"/>
<reference evidence="2 3" key="1">
    <citation type="submission" date="2018-11" db="EMBL/GenBank/DDBJ databases">
        <title>Parancylomarina longa gen. nov., sp. nov., isolated from sediments of southern Okinawa.</title>
        <authorList>
            <person name="Fu T."/>
        </authorList>
    </citation>
    <scope>NUCLEOTIDE SEQUENCE [LARGE SCALE GENOMIC DNA]</scope>
    <source>
        <strain evidence="2 3">T3-2 S1-C</strain>
    </source>
</reference>
<dbReference type="OrthoDB" id="1123418at2"/>